<name>A0A0A9EJ18_ARUDO</name>
<dbReference type="EMBL" id="GBRH01197829">
    <property type="protein sequence ID" value="JAE00067.1"/>
    <property type="molecule type" value="Transcribed_RNA"/>
</dbReference>
<accession>A0A0A9EJ18</accession>
<dbReference type="AlphaFoldDB" id="A0A0A9EJ18"/>
<reference evidence="1" key="1">
    <citation type="submission" date="2014-09" db="EMBL/GenBank/DDBJ databases">
        <authorList>
            <person name="Magalhaes I.L.F."/>
            <person name="Oliveira U."/>
            <person name="Santos F.R."/>
            <person name="Vidigal T.H.D.A."/>
            <person name="Brescovit A.D."/>
            <person name="Santos A.J."/>
        </authorList>
    </citation>
    <scope>NUCLEOTIDE SEQUENCE</scope>
    <source>
        <tissue evidence="1">Shoot tissue taken approximately 20 cm above the soil surface</tissue>
    </source>
</reference>
<reference evidence="1" key="2">
    <citation type="journal article" date="2015" name="Data Brief">
        <title>Shoot transcriptome of the giant reed, Arundo donax.</title>
        <authorList>
            <person name="Barrero R.A."/>
            <person name="Guerrero F.D."/>
            <person name="Moolhuijzen P."/>
            <person name="Goolsby J.A."/>
            <person name="Tidwell J."/>
            <person name="Bellgard S.E."/>
            <person name="Bellgard M.I."/>
        </authorList>
    </citation>
    <scope>NUCLEOTIDE SEQUENCE</scope>
    <source>
        <tissue evidence="1">Shoot tissue taken approximately 20 cm above the soil surface</tissue>
    </source>
</reference>
<proteinExistence type="predicted"/>
<sequence length="41" mass="4657">MLIALRQKKAERDQQGRARRPICRLTLLDATTWAGCRSESG</sequence>
<organism evidence="1">
    <name type="scientific">Arundo donax</name>
    <name type="common">Giant reed</name>
    <name type="synonym">Donax arundinaceus</name>
    <dbReference type="NCBI Taxonomy" id="35708"/>
    <lineage>
        <taxon>Eukaryota</taxon>
        <taxon>Viridiplantae</taxon>
        <taxon>Streptophyta</taxon>
        <taxon>Embryophyta</taxon>
        <taxon>Tracheophyta</taxon>
        <taxon>Spermatophyta</taxon>
        <taxon>Magnoliopsida</taxon>
        <taxon>Liliopsida</taxon>
        <taxon>Poales</taxon>
        <taxon>Poaceae</taxon>
        <taxon>PACMAD clade</taxon>
        <taxon>Arundinoideae</taxon>
        <taxon>Arundineae</taxon>
        <taxon>Arundo</taxon>
    </lineage>
</organism>
<protein>
    <submittedName>
        <fullName evidence="1">Uncharacterized protein</fullName>
    </submittedName>
</protein>
<evidence type="ECO:0000313" key="1">
    <source>
        <dbReference type="EMBL" id="JAE00067.1"/>
    </source>
</evidence>